<organism evidence="2 3">
    <name type="scientific">Ornithinibacillus halophilus</name>
    <dbReference type="NCBI Taxonomy" id="930117"/>
    <lineage>
        <taxon>Bacteria</taxon>
        <taxon>Bacillati</taxon>
        <taxon>Bacillota</taxon>
        <taxon>Bacilli</taxon>
        <taxon>Bacillales</taxon>
        <taxon>Bacillaceae</taxon>
        <taxon>Ornithinibacillus</taxon>
    </lineage>
</organism>
<accession>A0A1M5LH28</accession>
<evidence type="ECO:0000256" key="1">
    <source>
        <dbReference type="SAM" id="Phobius"/>
    </source>
</evidence>
<reference evidence="2 3" key="1">
    <citation type="submission" date="2016-11" db="EMBL/GenBank/DDBJ databases">
        <authorList>
            <person name="Jaros S."/>
            <person name="Januszkiewicz K."/>
            <person name="Wedrychowicz H."/>
        </authorList>
    </citation>
    <scope>NUCLEOTIDE SEQUENCE [LARGE SCALE GENOMIC DNA]</scope>
    <source>
        <strain evidence="2 3">IBRC-M 10683</strain>
    </source>
</reference>
<name>A0A1M5LH28_9BACI</name>
<keyword evidence="1" id="KW-1133">Transmembrane helix</keyword>
<proteinExistence type="predicted"/>
<feature type="transmembrane region" description="Helical" evidence="1">
    <location>
        <begin position="97"/>
        <end position="116"/>
    </location>
</feature>
<gene>
    <name evidence="2" type="ORF">SAMN05216225_104712</name>
</gene>
<evidence type="ECO:0000313" key="3">
    <source>
        <dbReference type="Proteomes" id="UP000183988"/>
    </source>
</evidence>
<feature type="transmembrane region" description="Helical" evidence="1">
    <location>
        <begin position="9"/>
        <end position="27"/>
    </location>
</feature>
<keyword evidence="1" id="KW-0812">Transmembrane</keyword>
<sequence length="155" mass="18717">MAKVSKRHFFFNIILIVIPWLSVLLLGKRNIKRFSLASFVIFIFELISHKIGQKLNWWIFYDKRKSYLTNELPFSIGPYMPLSMWLLKYSYGNFKKFLLLNAIADGIFAFFIIRVLEKIRIIGLHRLSPIQFFIYLYHKAFILYGAQYWYERKTK</sequence>
<evidence type="ECO:0000313" key="2">
    <source>
        <dbReference type="EMBL" id="SHG63979.1"/>
    </source>
</evidence>
<dbReference type="OrthoDB" id="1683771at2"/>
<dbReference type="STRING" id="930117.SAMN05216225_104712"/>
<dbReference type="RefSeq" id="WP_072891626.1">
    <property type="nucleotide sequence ID" value="NZ_FQVW01000047.1"/>
</dbReference>
<keyword evidence="3" id="KW-1185">Reference proteome</keyword>
<protein>
    <submittedName>
        <fullName evidence="2">Uncharacterized protein</fullName>
    </submittedName>
</protein>
<dbReference type="AlphaFoldDB" id="A0A1M5LH28"/>
<feature type="transmembrane region" description="Helical" evidence="1">
    <location>
        <begin position="128"/>
        <end position="150"/>
    </location>
</feature>
<dbReference type="Proteomes" id="UP000183988">
    <property type="component" value="Unassembled WGS sequence"/>
</dbReference>
<dbReference type="EMBL" id="FQVW01000047">
    <property type="protein sequence ID" value="SHG63979.1"/>
    <property type="molecule type" value="Genomic_DNA"/>
</dbReference>
<keyword evidence="1" id="KW-0472">Membrane</keyword>